<name>H5UQ09_9MICO</name>
<dbReference type="Gene3D" id="3.10.20.10">
    <property type="match status" value="1"/>
</dbReference>
<evidence type="ECO:0000256" key="4">
    <source>
        <dbReference type="SAM" id="MobiDB-lite"/>
    </source>
</evidence>
<dbReference type="eggNOG" id="COG1526">
    <property type="taxonomic scope" value="Bacteria"/>
</dbReference>
<dbReference type="PIRSF" id="PIRSF015626">
    <property type="entry name" value="FdhD"/>
    <property type="match status" value="1"/>
</dbReference>
<dbReference type="OrthoDB" id="3197277at2"/>
<reference evidence="5 6" key="1">
    <citation type="submission" date="2012-02" db="EMBL/GenBank/DDBJ databases">
        <title>Whole genome shotgun sequence of Mobilicoccus pelagius NBRC 104925.</title>
        <authorList>
            <person name="Yoshida Y."/>
            <person name="Hosoyama A."/>
            <person name="Tsuchikane K."/>
            <person name="Katsumata H."/>
            <person name="Yamazaki S."/>
            <person name="Fujita N."/>
        </authorList>
    </citation>
    <scope>NUCLEOTIDE SEQUENCE [LARGE SCALE GENOMIC DNA]</scope>
    <source>
        <strain evidence="5 6">NBRC 104925</strain>
    </source>
</reference>
<evidence type="ECO:0000256" key="3">
    <source>
        <dbReference type="HAMAP-Rule" id="MF_00187"/>
    </source>
</evidence>
<comment type="function">
    <text evidence="3">Required for formate dehydrogenase (FDH) activity. Acts as a sulfur carrier protein that transfers sulfur from IscS to the molybdenum cofactor prior to its insertion into FDH.</text>
</comment>
<dbReference type="GO" id="GO:0005737">
    <property type="term" value="C:cytoplasm"/>
    <property type="evidence" value="ECO:0007669"/>
    <property type="project" value="UniProtKB-SubCell"/>
</dbReference>
<dbReference type="AlphaFoldDB" id="H5UQ09"/>
<dbReference type="Proteomes" id="UP000004367">
    <property type="component" value="Unassembled WGS sequence"/>
</dbReference>
<proteinExistence type="inferred from homology"/>
<comment type="similarity">
    <text evidence="3">Belongs to the FdhD family.</text>
</comment>
<dbReference type="GO" id="GO:0097163">
    <property type="term" value="F:sulfur carrier activity"/>
    <property type="evidence" value="ECO:0007669"/>
    <property type="project" value="UniProtKB-UniRule"/>
</dbReference>
<keyword evidence="1 3" id="KW-0963">Cytoplasm</keyword>
<feature type="binding site" evidence="3">
    <location>
        <begin position="263"/>
        <end position="268"/>
    </location>
    <ligand>
        <name>Mo-bis(molybdopterin guanine dinucleotide)</name>
        <dbReference type="ChEBI" id="CHEBI:60539"/>
    </ligand>
</feature>
<feature type="region of interest" description="Disordered" evidence="4">
    <location>
        <begin position="1"/>
        <end position="27"/>
    </location>
</feature>
<dbReference type="NCBIfam" id="NF001943">
    <property type="entry name" value="PRK00724.1-2"/>
    <property type="match status" value="1"/>
</dbReference>
<dbReference type="EMBL" id="BAFE01000027">
    <property type="protein sequence ID" value="GAB47814.1"/>
    <property type="molecule type" value="Genomic_DNA"/>
</dbReference>
<dbReference type="STRING" id="1089455.MOPEL_029_00950"/>
<keyword evidence="6" id="KW-1185">Reference proteome</keyword>
<evidence type="ECO:0000313" key="5">
    <source>
        <dbReference type="EMBL" id="GAB47814.1"/>
    </source>
</evidence>
<organism evidence="5 6">
    <name type="scientific">Mobilicoccus pelagius NBRC 104925</name>
    <dbReference type="NCBI Taxonomy" id="1089455"/>
    <lineage>
        <taxon>Bacteria</taxon>
        <taxon>Bacillati</taxon>
        <taxon>Actinomycetota</taxon>
        <taxon>Actinomycetes</taxon>
        <taxon>Micrococcales</taxon>
        <taxon>Dermatophilaceae</taxon>
        <taxon>Mobilicoccus</taxon>
    </lineage>
</organism>
<comment type="caution">
    <text evidence="5">The sequence shown here is derived from an EMBL/GenBank/DDBJ whole genome shotgun (WGS) entry which is preliminary data.</text>
</comment>
<dbReference type="GO" id="GO:0006777">
    <property type="term" value="P:Mo-molybdopterin cofactor biosynthetic process"/>
    <property type="evidence" value="ECO:0007669"/>
    <property type="project" value="UniProtKB-UniRule"/>
</dbReference>
<dbReference type="SUPFAM" id="SSF53927">
    <property type="entry name" value="Cytidine deaminase-like"/>
    <property type="match status" value="1"/>
</dbReference>
<sequence>MGRRTARTPAIRVDTTPSGPTTRPRPDTVAVEEPLEIRVDGTPLTTTMRTPGDDFDLALGWLLSERAISQAEDVAAMMHCTDVDESGSPTFNVVEVTLTPGAELAEGVSARRSYTSSACGICGSESIEAVMNADTPDLRASGGDVRVDPEVLCGLVDTMRAHQVGFDRTGGVHAAALFTTDGDLVALREDIGRHNAVDKLVGWAAREGRSLRRDHVLLVSGRAGFELVQKCVLAGVPVMAAVSAPTSLAVDLADRAGLTLVGFLRPPRFTVYSGAERLGVS</sequence>
<dbReference type="Gene3D" id="3.40.140.10">
    <property type="entry name" value="Cytidine Deaminase, domain 2"/>
    <property type="match status" value="1"/>
</dbReference>
<dbReference type="HAMAP" id="MF_00187">
    <property type="entry name" value="FdhD"/>
    <property type="match status" value="1"/>
</dbReference>
<gene>
    <name evidence="3 5" type="primary">fdhD</name>
    <name evidence="5" type="ORF">MOPEL_029_00950</name>
</gene>
<feature type="active site" description="Cysteine persulfide intermediate" evidence="3">
    <location>
        <position position="119"/>
    </location>
</feature>
<evidence type="ECO:0000313" key="6">
    <source>
        <dbReference type="Proteomes" id="UP000004367"/>
    </source>
</evidence>
<evidence type="ECO:0000256" key="2">
    <source>
        <dbReference type="ARBA" id="ARBA00023150"/>
    </source>
</evidence>
<evidence type="ECO:0000256" key="1">
    <source>
        <dbReference type="ARBA" id="ARBA00022490"/>
    </source>
</evidence>
<dbReference type="RefSeq" id="WP_009481712.1">
    <property type="nucleotide sequence ID" value="NZ_BAFE01000027.1"/>
</dbReference>
<comment type="subcellular location">
    <subcellularLocation>
        <location evidence="3">Cytoplasm</location>
    </subcellularLocation>
</comment>
<dbReference type="InterPro" id="IPR016193">
    <property type="entry name" value="Cytidine_deaminase-like"/>
</dbReference>
<dbReference type="GO" id="GO:0016783">
    <property type="term" value="F:sulfurtransferase activity"/>
    <property type="evidence" value="ECO:0007669"/>
    <property type="project" value="InterPro"/>
</dbReference>
<dbReference type="NCBIfam" id="TIGR00129">
    <property type="entry name" value="fdhD_narQ"/>
    <property type="match status" value="1"/>
</dbReference>
<protein>
    <recommendedName>
        <fullName evidence="3">Sulfur carrier protein FdhD</fullName>
    </recommendedName>
</protein>
<keyword evidence="2 3" id="KW-0501">Molybdenum cofactor biosynthesis</keyword>
<dbReference type="Pfam" id="PF02634">
    <property type="entry name" value="FdhD-NarQ"/>
    <property type="match status" value="1"/>
</dbReference>
<accession>H5UQ09</accession>
<dbReference type="PANTHER" id="PTHR30592:SF1">
    <property type="entry name" value="SULFUR CARRIER PROTEIN FDHD"/>
    <property type="match status" value="1"/>
</dbReference>
<dbReference type="InterPro" id="IPR003786">
    <property type="entry name" value="FdhD"/>
</dbReference>
<dbReference type="PANTHER" id="PTHR30592">
    <property type="entry name" value="FORMATE DEHYDROGENASE"/>
    <property type="match status" value="1"/>
</dbReference>